<dbReference type="InterPro" id="IPR027450">
    <property type="entry name" value="AlkB-like"/>
</dbReference>
<dbReference type="GO" id="GO:0006400">
    <property type="term" value="P:tRNA modification"/>
    <property type="evidence" value="ECO:0007669"/>
    <property type="project" value="UniProtKB-ARBA"/>
</dbReference>
<dbReference type="SUPFAM" id="SSF53335">
    <property type="entry name" value="S-adenosyl-L-methionine-dependent methyltransferases"/>
    <property type="match status" value="1"/>
</dbReference>
<feature type="region of interest" description="Disordered" evidence="6">
    <location>
        <begin position="658"/>
        <end position="678"/>
    </location>
</feature>
<keyword evidence="9" id="KW-1185">Reference proteome</keyword>
<dbReference type="Gene3D" id="2.60.120.590">
    <property type="entry name" value="Alpha-ketoglutarate-dependent dioxygenase AlkB-like"/>
    <property type="match status" value="1"/>
</dbReference>
<dbReference type="Proteomes" id="UP001485043">
    <property type="component" value="Unassembled WGS sequence"/>
</dbReference>
<accession>A0AAW1TFC5</accession>
<dbReference type="PANTHER" id="PTHR13069">
    <property type="entry name" value="ALKYLATED DNA REPAIR PROTEIN ALKB HOMOLOG 8"/>
    <property type="match status" value="1"/>
</dbReference>
<feature type="domain" description="Fe2OG dioxygenase" evidence="7">
    <location>
        <begin position="182"/>
        <end position="286"/>
    </location>
</feature>
<feature type="region of interest" description="Disordered" evidence="6">
    <location>
        <begin position="323"/>
        <end position="343"/>
    </location>
</feature>
<feature type="region of interest" description="Disordered" evidence="6">
    <location>
        <begin position="355"/>
        <end position="462"/>
    </location>
</feature>
<dbReference type="CDD" id="cd02440">
    <property type="entry name" value="AdoMet_MTases"/>
    <property type="match status" value="1"/>
</dbReference>
<evidence type="ECO:0000259" key="7">
    <source>
        <dbReference type="PROSITE" id="PS51471"/>
    </source>
</evidence>
<keyword evidence="5" id="KW-0694">RNA-binding</keyword>
<keyword evidence="2" id="KW-0489">Methyltransferase</keyword>
<evidence type="ECO:0000256" key="2">
    <source>
        <dbReference type="ARBA" id="ARBA00022603"/>
    </source>
</evidence>
<comment type="caution">
    <text evidence="8">The sequence shown here is derived from an EMBL/GenBank/DDBJ whole genome shotgun (WGS) entry which is preliminary data.</text>
</comment>
<dbReference type="InterPro" id="IPR013216">
    <property type="entry name" value="Methyltransf_11"/>
</dbReference>
<dbReference type="PROSITE" id="PS51471">
    <property type="entry name" value="FE2OG_OXY"/>
    <property type="match status" value="1"/>
</dbReference>
<feature type="compositionally biased region" description="Low complexity" evidence="6">
    <location>
        <begin position="366"/>
        <end position="380"/>
    </location>
</feature>
<dbReference type="GO" id="GO:0003723">
    <property type="term" value="F:RNA binding"/>
    <property type="evidence" value="ECO:0007669"/>
    <property type="project" value="UniProtKB-KW"/>
</dbReference>
<protein>
    <recommendedName>
        <fullName evidence="7">Fe2OG dioxygenase domain-containing protein</fullName>
    </recommendedName>
</protein>
<dbReference type="Pfam" id="PF13532">
    <property type="entry name" value="2OG-FeII_Oxy_2"/>
    <property type="match status" value="1"/>
</dbReference>
<feature type="compositionally biased region" description="Polar residues" evidence="6">
    <location>
        <begin position="404"/>
        <end position="425"/>
    </location>
</feature>
<gene>
    <name evidence="8" type="ORF">WJX84_002914</name>
</gene>
<comment type="similarity">
    <text evidence="1">Belongs to the alkB family.</text>
</comment>
<dbReference type="InterPro" id="IPR051422">
    <property type="entry name" value="AlkB_tRNA_MeTrf/Diox"/>
</dbReference>
<dbReference type="AlphaFoldDB" id="A0AAW1TFC5"/>
<dbReference type="SUPFAM" id="SSF51197">
    <property type="entry name" value="Clavaminate synthase-like"/>
    <property type="match status" value="1"/>
</dbReference>
<dbReference type="GO" id="GO:0008757">
    <property type="term" value="F:S-adenosylmethionine-dependent methyltransferase activity"/>
    <property type="evidence" value="ECO:0007669"/>
    <property type="project" value="InterPro"/>
</dbReference>
<keyword evidence="3" id="KW-0808">Transferase</keyword>
<evidence type="ECO:0000256" key="3">
    <source>
        <dbReference type="ARBA" id="ARBA00022679"/>
    </source>
</evidence>
<proteinExistence type="inferred from homology"/>
<sequence length="747" mass="80889">MFSRPRNGETTRHLFVGNCGPAVGLGEQNCLSFLPEAGHPQVIIPNAQASHIFVTFDDVATAEKALKVLKQLPSVATFGRSLVVHYAALKGPDPKPAYGAYIRAEDCGVPGLSLIEDFVDPTEEEEILREVGAGDWELLARRRVRHFGYKFEYEARNVDVSKPIEPMPALVQSLMQRMRAMPGMPALDQLTVNDYPLGVGLSPHIDTHSAFQGAICSLSLAGPTVIEFRRDGVHRALRLPARSLLIMADEARLAWQHYIPHRKSDIVNSIIIPRGHRISLTFRQVWGQPCRCRFPECCDSQQGQLPPTRRALLQGVTFTSQGSVGDVPAPTSIDHSSKPASDCQGTFQQQCAFVQGSSPTQRGPGSASSSSIAQSSDAESLASQQQPLQPRDDSSAAPVGTHASVRQSSDAESLASQQHLSQPGDDSSAAPVSTSGSSPLHGAHQCEPGSPRSLPAGAGCSHRSHQELEGTFVTSMYDAIAPHFSATRFAVWPRVKSFIESLPAGTIVADVGCGNGKYFGVRHDIMVLGSDCSIGLAKVAARRLDPPHASQAARVSLRADVALADGFRLPMRDAACDAVLCIAVLHHISNVPRRLAMLRQLLRVMRPGGRAYVSVWATLQEDPAKTLAKWEPMQASPDPTPTQTSTESAQVVEIPDPPDWAKPSPSEACSAGTHAPQPEDLDVTAAQLQGVRFDEKKQTLVFRRYYHLFEEAELADLVGQVEGAQVEDCFYDKSNWCVVMRKALSEP</sequence>
<dbReference type="InterPro" id="IPR029063">
    <property type="entry name" value="SAM-dependent_MTases_sf"/>
</dbReference>
<dbReference type="Gene3D" id="3.40.50.150">
    <property type="entry name" value="Vaccinia Virus protein VP39"/>
    <property type="match status" value="1"/>
</dbReference>
<dbReference type="EMBL" id="JALJOV010000071">
    <property type="protein sequence ID" value="KAK9867667.1"/>
    <property type="molecule type" value="Genomic_DNA"/>
</dbReference>
<dbReference type="InterPro" id="IPR005123">
    <property type="entry name" value="Oxoglu/Fe-dep_dioxygenase_dom"/>
</dbReference>
<dbReference type="InterPro" id="IPR037151">
    <property type="entry name" value="AlkB-like_sf"/>
</dbReference>
<name>A0AAW1TFC5_9CHLO</name>
<evidence type="ECO:0000313" key="8">
    <source>
        <dbReference type="EMBL" id="KAK9867667.1"/>
    </source>
</evidence>
<reference evidence="8 9" key="1">
    <citation type="journal article" date="2024" name="Nat. Commun.">
        <title>Phylogenomics reveals the evolutionary origins of lichenization in chlorophyte algae.</title>
        <authorList>
            <person name="Puginier C."/>
            <person name="Libourel C."/>
            <person name="Otte J."/>
            <person name="Skaloud P."/>
            <person name="Haon M."/>
            <person name="Grisel S."/>
            <person name="Petersen M."/>
            <person name="Berrin J.G."/>
            <person name="Delaux P.M."/>
            <person name="Dal Grande F."/>
            <person name="Keller J."/>
        </authorList>
    </citation>
    <scope>NUCLEOTIDE SEQUENCE [LARGE SCALE GENOMIC DNA]</scope>
    <source>
        <strain evidence="8 9">SAG 2523</strain>
    </source>
</reference>
<evidence type="ECO:0000256" key="4">
    <source>
        <dbReference type="ARBA" id="ARBA00022833"/>
    </source>
</evidence>
<feature type="compositionally biased region" description="Low complexity" evidence="6">
    <location>
        <begin position="427"/>
        <end position="439"/>
    </location>
</feature>
<organism evidence="8 9">
    <name type="scientific">Apatococcus fuscideae</name>
    <dbReference type="NCBI Taxonomy" id="2026836"/>
    <lineage>
        <taxon>Eukaryota</taxon>
        <taxon>Viridiplantae</taxon>
        <taxon>Chlorophyta</taxon>
        <taxon>core chlorophytes</taxon>
        <taxon>Trebouxiophyceae</taxon>
        <taxon>Chlorellales</taxon>
        <taxon>Chlorellaceae</taxon>
        <taxon>Apatococcus</taxon>
    </lineage>
</organism>
<dbReference type="GO" id="GO:0008175">
    <property type="term" value="F:tRNA methyltransferase activity"/>
    <property type="evidence" value="ECO:0007669"/>
    <property type="project" value="UniProtKB-ARBA"/>
</dbReference>
<dbReference type="GO" id="GO:0032259">
    <property type="term" value="P:methylation"/>
    <property type="evidence" value="ECO:0007669"/>
    <property type="project" value="UniProtKB-KW"/>
</dbReference>
<evidence type="ECO:0000256" key="1">
    <source>
        <dbReference type="ARBA" id="ARBA00007879"/>
    </source>
</evidence>
<dbReference type="PANTHER" id="PTHR13069:SF21">
    <property type="entry name" value="ALKYLATED DNA REPAIR PROTEIN ALKB HOMOLOG 8"/>
    <property type="match status" value="1"/>
</dbReference>
<feature type="region of interest" description="Disordered" evidence="6">
    <location>
        <begin position="632"/>
        <end position="651"/>
    </location>
</feature>
<keyword evidence="4" id="KW-0862">Zinc</keyword>
<dbReference type="Pfam" id="PF08241">
    <property type="entry name" value="Methyltransf_11"/>
    <property type="match status" value="1"/>
</dbReference>
<evidence type="ECO:0000313" key="9">
    <source>
        <dbReference type="Proteomes" id="UP001485043"/>
    </source>
</evidence>
<evidence type="ECO:0000256" key="5">
    <source>
        <dbReference type="ARBA" id="ARBA00022884"/>
    </source>
</evidence>
<evidence type="ECO:0000256" key="6">
    <source>
        <dbReference type="SAM" id="MobiDB-lite"/>
    </source>
</evidence>